<feature type="transmembrane region" description="Helical" evidence="6">
    <location>
        <begin position="12"/>
        <end position="31"/>
    </location>
</feature>
<dbReference type="Pfam" id="PF03606">
    <property type="entry name" value="DcuC"/>
    <property type="match status" value="1"/>
</dbReference>
<evidence type="ECO:0000313" key="8">
    <source>
        <dbReference type="Proteomes" id="UP000183255"/>
    </source>
</evidence>
<feature type="transmembrane region" description="Helical" evidence="6">
    <location>
        <begin position="326"/>
        <end position="350"/>
    </location>
</feature>
<organism evidence="7 8">
    <name type="scientific">Proteiniclasticum ruminis</name>
    <dbReference type="NCBI Taxonomy" id="398199"/>
    <lineage>
        <taxon>Bacteria</taxon>
        <taxon>Bacillati</taxon>
        <taxon>Bacillota</taxon>
        <taxon>Clostridia</taxon>
        <taxon>Eubacteriales</taxon>
        <taxon>Clostridiaceae</taxon>
        <taxon>Proteiniclasticum</taxon>
    </lineage>
</organism>
<feature type="transmembrane region" description="Helical" evidence="6">
    <location>
        <begin position="124"/>
        <end position="144"/>
    </location>
</feature>
<evidence type="ECO:0000256" key="3">
    <source>
        <dbReference type="ARBA" id="ARBA00022692"/>
    </source>
</evidence>
<dbReference type="PANTHER" id="PTHR43652">
    <property type="entry name" value="BASIC AMINO ACID ANTIPORTER YFCC-RELATED"/>
    <property type="match status" value="1"/>
</dbReference>
<comment type="subcellular location">
    <subcellularLocation>
        <location evidence="1">Cell membrane</location>
        <topology evidence="1">Multi-pass membrane protein</topology>
    </subcellularLocation>
</comment>
<dbReference type="InterPro" id="IPR018385">
    <property type="entry name" value="C4_dicarb_anaerob_car-like"/>
</dbReference>
<accession>A0A1G8I9B7</accession>
<dbReference type="AlphaFoldDB" id="A0A1G8I9B7"/>
<dbReference type="EMBL" id="FNDZ01000001">
    <property type="protein sequence ID" value="SDI15351.1"/>
    <property type="molecule type" value="Genomic_DNA"/>
</dbReference>
<dbReference type="GO" id="GO:0005886">
    <property type="term" value="C:plasma membrane"/>
    <property type="evidence" value="ECO:0007669"/>
    <property type="project" value="UniProtKB-SubCell"/>
</dbReference>
<dbReference type="InterPro" id="IPR051679">
    <property type="entry name" value="DASS-Related_Transporters"/>
</dbReference>
<keyword evidence="5 6" id="KW-0472">Membrane</keyword>
<evidence type="ECO:0000256" key="1">
    <source>
        <dbReference type="ARBA" id="ARBA00004651"/>
    </source>
</evidence>
<feature type="transmembrane region" description="Helical" evidence="6">
    <location>
        <begin position="209"/>
        <end position="227"/>
    </location>
</feature>
<dbReference type="RefSeq" id="WP_031574367.1">
    <property type="nucleotide sequence ID" value="NZ_FNDZ01000001.1"/>
</dbReference>
<feature type="transmembrane region" description="Helical" evidence="6">
    <location>
        <begin position="370"/>
        <end position="390"/>
    </location>
</feature>
<proteinExistence type="predicted"/>
<dbReference type="Proteomes" id="UP000183255">
    <property type="component" value="Unassembled WGS sequence"/>
</dbReference>
<feature type="transmembrane region" description="Helical" evidence="6">
    <location>
        <begin position="83"/>
        <end position="103"/>
    </location>
</feature>
<feature type="transmembrane region" description="Helical" evidence="6">
    <location>
        <begin position="178"/>
        <end position="197"/>
    </location>
</feature>
<feature type="transmembrane region" description="Helical" evidence="6">
    <location>
        <begin position="427"/>
        <end position="450"/>
    </location>
</feature>
<evidence type="ECO:0000256" key="5">
    <source>
        <dbReference type="ARBA" id="ARBA00023136"/>
    </source>
</evidence>
<feature type="transmembrane region" description="Helical" evidence="6">
    <location>
        <begin position="270"/>
        <end position="288"/>
    </location>
</feature>
<name>A0A1G8I9B7_9CLOT</name>
<keyword evidence="2" id="KW-1003">Cell membrane</keyword>
<dbReference type="PANTHER" id="PTHR43652:SF2">
    <property type="entry name" value="BASIC AMINO ACID ANTIPORTER YFCC-RELATED"/>
    <property type="match status" value="1"/>
</dbReference>
<gene>
    <name evidence="7" type="ORF">SAMN05421804_101810</name>
</gene>
<feature type="transmembrane region" description="Helical" evidence="6">
    <location>
        <begin position="294"/>
        <end position="314"/>
    </location>
</feature>
<evidence type="ECO:0000313" key="7">
    <source>
        <dbReference type="EMBL" id="SDI15351.1"/>
    </source>
</evidence>
<feature type="transmembrane region" description="Helical" evidence="6">
    <location>
        <begin position="462"/>
        <end position="480"/>
    </location>
</feature>
<reference evidence="7 8" key="1">
    <citation type="submission" date="2016-10" db="EMBL/GenBank/DDBJ databases">
        <authorList>
            <person name="de Groot N.N."/>
        </authorList>
    </citation>
    <scope>NUCLEOTIDE SEQUENCE [LARGE SCALE GENOMIC DNA]</scope>
    <source>
        <strain evidence="7 8">CGMCC 1.5058</strain>
    </source>
</reference>
<evidence type="ECO:0000256" key="6">
    <source>
        <dbReference type="SAM" id="Phobius"/>
    </source>
</evidence>
<evidence type="ECO:0000256" key="2">
    <source>
        <dbReference type="ARBA" id="ARBA00022475"/>
    </source>
</evidence>
<keyword evidence="4 6" id="KW-1133">Transmembrane helix</keyword>
<evidence type="ECO:0000256" key="4">
    <source>
        <dbReference type="ARBA" id="ARBA00022989"/>
    </source>
</evidence>
<protein>
    <submittedName>
        <fullName evidence="7">Uncharacterized membrane protein YfcC, ion transporter superfamily</fullName>
    </submittedName>
</protein>
<sequence length="483" mass="53908">MQQRRGVALSKKSFFSSVTILGILMLLSGVLTRVLPSGSYERILEDGREKIVPGSFSVLERPVYPLYRWITAPFEVLFGEDQVTIIVIIMFLLLIGASFRVLDESGLLRYIMETMVEKYEKRKYLLMGLLILFFMSFGSFFGIFEELIVLVPMAVTLSYSFGWDSLVGLGISAMASGFGFAAAILNPFTLGVSQKIAGLPAFSGSLYRVLIFSVIYCILYGYLYLYAKRIEKNPSFSMVYEEDRALKERFTHFEEPISTKNKNLGRVVKIYGYFILAMVMVIALGFFIPVLSAAALPLVAVIFLVASVTSGILSEYKPFQGMLKDLAQGFTSMLPAVLLILMAMSIKHIMTEGMVMDSVLYYASERLSGLSPNMAVLGLYLLILMLDFFIGSGSAKAFLVMPILLPLTDILQVTRQTAVQAFLFGDGFSNLLFPTNPTLMIALGLTVVSYPKWIRWSIKIQGIVFIVTLMFLFLANSFQYGPF</sequence>
<keyword evidence="3 6" id="KW-0812">Transmembrane</keyword>